<dbReference type="InterPro" id="IPR011527">
    <property type="entry name" value="ABC1_TM_dom"/>
</dbReference>
<dbReference type="Gene3D" id="3.40.50.300">
    <property type="entry name" value="P-loop containing nucleotide triphosphate hydrolases"/>
    <property type="match status" value="1"/>
</dbReference>
<dbReference type="InterPro" id="IPR017871">
    <property type="entry name" value="ABC_transporter-like_CS"/>
</dbReference>
<comment type="catalytic activity">
    <reaction evidence="11">
        <text>ATP + H2O + xenobioticSide 1 = ADP + phosphate + xenobioticSide 2.</text>
        <dbReference type="EC" id="7.6.2.2"/>
    </reaction>
</comment>
<dbReference type="InterPro" id="IPR003439">
    <property type="entry name" value="ABC_transporter-like_ATP-bd"/>
</dbReference>
<feature type="domain" description="ABC transmembrane type-1" evidence="15">
    <location>
        <begin position="21"/>
        <end position="303"/>
    </location>
</feature>
<evidence type="ECO:0000256" key="5">
    <source>
        <dbReference type="ARBA" id="ARBA00022475"/>
    </source>
</evidence>
<dbReference type="Pfam" id="PF00664">
    <property type="entry name" value="ABC_membrane"/>
    <property type="match status" value="1"/>
</dbReference>
<evidence type="ECO:0000256" key="7">
    <source>
        <dbReference type="ARBA" id="ARBA00022741"/>
    </source>
</evidence>
<keyword evidence="17" id="KW-1185">Reference proteome</keyword>
<evidence type="ECO:0000256" key="9">
    <source>
        <dbReference type="ARBA" id="ARBA00022989"/>
    </source>
</evidence>
<dbReference type="GO" id="GO:0016887">
    <property type="term" value="F:ATP hydrolysis activity"/>
    <property type="evidence" value="ECO:0007669"/>
    <property type="project" value="InterPro"/>
</dbReference>
<dbReference type="GO" id="GO:0005524">
    <property type="term" value="F:ATP binding"/>
    <property type="evidence" value="ECO:0007669"/>
    <property type="project" value="UniProtKB-KW"/>
</dbReference>
<keyword evidence="10 13" id="KW-0472">Membrane</keyword>
<proteinExistence type="inferred from homology"/>
<feature type="transmembrane region" description="Helical" evidence="13">
    <location>
        <begin position="248"/>
        <end position="268"/>
    </location>
</feature>
<feature type="domain" description="ABC transporter" evidence="14">
    <location>
        <begin position="337"/>
        <end position="570"/>
    </location>
</feature>
<dbReference type="PROSITE" id="PS50929">
    <property type="entry name" value="ABC_TM1F"/>
    <property type="match status" value="1"/>
</dbReference>
<dbReference type="InterPro" id="IPR003593">
    <property type="entry name" value="AAA+_ATPase"/>
</dbReference>
<dbReference type="GO" id="GO:0015421">
    <property type="term" value="F:ABC-type oligopeptide transporter activity"/>
    <property type="evidence" value="ECO:0007669"/>
    <property type="project" value="TreeGrafter"/>
</dbReference>
<evidence type="ECO:0000259" key="15">
    <source>
        <dbReference type="PROSITE" id="PS50929"/>
    </source>
</evidence>
<name>A0A4P8YHN5_9ENTR</name>
<dbReference type="PANTHER" id="PTHR43394">
    <property type="entry name" value="ATP-DEPENDENT PERMEASE MDL1, MITOCHONDRIAL"/>
    <property type="match status" value="1"/>
</dbReference>
<dbReference type="InterPro" id="IPR039421">
    <property type="entry name" value="Type_1_exporter"/>
</dbReference>
<dbReference type="GO" id="GO:0008559">
    <property type="term" value="F:ABC-type xenobiotic transporter activity"/>
    <property type="evidence" value="ECO:0007669"/>
    <property type="project" value="UniProtKB-EC"/>
</dbReference>
<evidence type="ECO:0000256" key="12">
    <source>
        <dbReference type="ARBA" id="ARBA00074518"/>
    </source>
</evidence>
<dbReference type="KEGG" id="izh:FEM41_11070"/>
<keyword evidence="6 13" id="KW-0812">Transmembrane</keyword>
<dbReference type="SMART" id="SM00382">
    <property type="entry name" value="AAA"/>
    <property type="match status" value="1"/>
</dbReference>
<dbReference type="CDD" id="cd18541">
    <property type="entry name" value="ABC_6TM_TmrB_like"/>
    <property type="match status" value="1"/>
</dbReference>
<dbReference type="EMBL" id="CP040428">
    <property type="protein sequence ID" value="QCT20151.1"/>
    <property type="molecule type" value="Genomic_DNA"/>
</dbReference>
<feature type="transmembrane region" description="Helical" evidence="13">
    <location>
        <begin position="56"/>
        <end position="77"/>
    </location>
</feature>
<gene>
    <name evidence="16" type="ORF">FEM41_11070</name>
</gene>
<dbReference type="InterPro" id="IPR036640">
    <property type="entry name" value="ABC1_TM_sf"/>
</dbReference>
<dbReference type="OrthoDB" id="9806127at2"/>
<evidence type="ECO:0000256" key="1">
    <source>
        <dbReference type="ARBA" id="ARBA00004651"/>
    </source>
</evidence>
<dbReference type="GO" id="GO:0005886">
    <property type="term" value="C:plasma membrane"/>
    <property type="evidence" value="ECO:0007669"/>
    <property type="project" value="UniProtKB-SubCell"/>
</dbReference>
<keyword evidence="7" id="KW-0547">Nucleotide-binding</keyword>
<evidence type="ECO:0000256" key="4">
    <source>
        <dbReference type="ARBA" id="ARBA00022448"/>
    </source>
</evidence>
<dbReference type="Pfam" id="PF00005">
    <property type="entry name" value="ABC_tran"/>
    <property type="match status" value="1"/>
</dbReference>
<dbReference type="FunFam" id="3.40.50.300:FF:000221">
    <property type="entry name" value="Multidrug ABC transporter ATP-binding protein"/>
    <property type="match status" value="1"/>
</dbReference>
<evidence type="ECO:0000256" key="10">
    <source>
        <dbReference type="ARBA" id="ARBA00023136"/>
    </source>
</evidence>
<evidence type="ECO:0000313" key="16">
    <source>
        <dbReference type="EMBL" id="QCT20151.1"/>
    </source>
</evidence>
<dbReference type="Proteomes" id="UP000302163">
    <property type="component" value="Chromosome"/>
</dbReference>
<dbReference type="AlphaFoldDB" id="A0A4P8YHN5"/>
<accession>A0A4P8YHN5</accession>
<dbReference type="EC" id="7.6.2.2" evidence="3"/>
<evidence type="ECO:0000256" key="11">
    <source>
        <dbReference type="ARBA" id="ARBA00034018"/>
    </source>
</evidence>
<evidence type="ECO:0000256" key="13">
    <source>
        <dbReference type="SAM" id="Phobius"/>
    </source>
</evidence>
<evidence type="ECO:0000256" key="3">
    <source>
        <dbReference type="ARBA" id="ARBA00012191"/>
    </source>
</evidence>
<dbReference type="SUPFAM" id="SSF90123">
    <property type="entry name" value="ABC transporter transmembrane region"/>
    <property type="match status" value="1"/>
</dbReference>
<evidence type="ECO:0000259" key="14">
    <source>
        <dbReference type="PROSITE" id="PS50893"/>
    </source>
</evidence>
<keyword evidence="9 13" id="KW-1133">Transmembrane helix</keyword>
<organism evidence="16 17">
    <name type="scientific">Jejubacter calystegiae</name>
    <dbReference type="NCBI Taxonomy" id="2579935"/>
    <lineage>
        <taxon>Bacteria</taxon>
        <taxon>Pseudomonadati</taxon>
        <taxon>Pseudomonadota</taxon>
        <taxon>Gammaproteobacteria</taxon>
        <taxon>Enterobacterales</taxon>
        <taxon>Enterobacteriaceae</taxon>
        <taxon>Jejubacter</taxon>
    </lineage>
</organism>
<dbReference type="PANTHER" id="PTHR43394:SF1">
    <property type="entry name" value="ATP-BINDING CASSETTE SUB-FAMILY B MEMBER 10, MITOCHONDRIAL"/>
    <property type="match status" value="1"/>
</dbReference>
<comment type="similarity">
    <text evidence="2">Belongs to the ABC transporter superfamily. Drug exporter-2 (TC 3.A.1.117) family.</text>
</comment>
<dbReference type="InterPro" id="IPR027417">
    <property type="entry name" value="P-loop_NTPase"/>
</dbReference>
<evidence type="ECO:0000256" key="8">
    <source>
        <dbReference type="ARBA" id="ARBA00022840"/>
    </source>
</evidence>
<feature type="transmembrane region" description="Helical" evidence="13">
    <location>
        <begin position="127"/>
        <end position="150"/>
    </location>
</feature>
<dbReference type="FunFam" id="1.20.1560.10:FF:000011">
    <property type="entry name" value="Multidrug ABC transporter ATP-binding protein"/>
    <property type="match status" value="1"/>
</dbReference>
<dbReference type="RefSeq" id="WP_138096027.1">
    <property type="nucleotide sequence ID" value="NZ_CP040428.1"/>
</dbReference>
<keyword evidence="4" id="KW-0813">Transport</keyword>
<keyword evidence="5" id="KW-1003">Cell membrane</keyword>
<evidence type="ECO:0000256" key="2">
    <source>
        <dbReference type="ARBA" id="ARBA00006526"/>
    </source>
</evidence>
<dbReference type="PROSITE" id="PS50893">
    <property type="entry name" value="ABC_TRANSPORTER_2"/>
    <property type="match status" value="1"/>
</dbReference>
<protein>
    <recommendedName>
        <fullName evidence="12">Multidrug resistance-like ATP-binding protein MdlA</fullName>
        <ecNumber evidence="3">7.6.2.2</ecNumber>
    </recommendedName>
</protein>
<feature type="transmembrane region" description="Helical" evidence="13">
    <location>
        <begin position="280"/>
        <end position="301"/>
    </location>
</feature>
<dbReference type="SUPFAM" id="SSF52540">
    <property type="entry name" value="P-loop containing nucleoside triphosphate hydrolases"/>
    <property type="match status" value="1"/>
</dbReference>
<dbReference type="NCBIfam" id="NF008055">
    <property type="entry name" value="PRK10789.1"/>
    <property type="match status" value="1"/>
</dbReference>
<reference evidence="16 17" key="1">
    <citation type="submission" date="2019-05" db="EMBL/GenBank/DDBJ databases">
        <title>Complete genome sequence of Izhakiella calystegiae KSNA2, an endophyte isolated from beach morning glory (Calystegia soldanella).</title>
        <authorList>
            <person name="Jiang L."/>
            <person name="Jeong J.C."/>
            <person name="Kim C.Y."/>
            <person name="Kim D.H."/>
            <person name="Kim S.W."/>
            <person name="Lee j."/>
        </authorList>
    </citation>
    <scope>NUCLEOTIDE SEQUENCE [LARGE SCALE GENOMIC DNA]</scope>
    <source>
        <strain evidence="16 17">KSNA2</strain>
    </source>
</reference>
<keyword evidence="8 16" id="KW-0067">ATP-binding</keyword>
<comment type="subcellular location">
    <subcellularLocation>
        <location evidence="1">Cell membrane</location>
        <topology evidence="1">Multi-pass membrane protein</topology>
    </subcellularLocation>
</comment>
<feature type="transmembrane region" description="Helical" evidence="13">
    <location>
        <begin position="156"/>
        <end position="175"/>
    </location>
</feature>
<dbReference type="Gene3D" id="1.20.1560.10">
    <property type="entry name" value="ABC transporter type 1, transmembrane domain"/>
    <property type="match status" value="1"/>
</dbReference>
<evidence type="ECO:0000256" key="6">
    <source>
        <dbReference type="ARBA" id="ARBA00022692"/>
    </source>
</evidence>
<sequence>MRLFAQLSWFFLREWRRYLSAVSLLILVSILQLIPPRLVGVIVDGVTESHFSTGQILKWVGLMALIAVMVYLLRYFWRVLLFGASYRLAVELRESYYRQLCRQNPTFYLRHRTGDLMARATNDVDRVVFAAGEGVLTLVDSLVMGCAVLIVMSTQISWQLTLLALLPMPVMAVVIKRYGDMLHQRFKRAQAAFSTLNDRTQESMTSIRMIKAFGLEDRQSALFADEARDTGERNLQVARIDARFDPTIYIAIGMANLLAVAGGSWMVVQGTLTLGQLTSFTMYLGLMIWPMLALAWMFNIVERGSAAYSRIRALLAEAPAIADGDQPLPAGRGTLQMDVKAFHYPETAEPTLENIAFTLAPGRMLGLCGPTGSGKSSILALIQRHFDPDSGEIRFHDMALPTLRIDDWRARLAVVNQGPFLFSDTVAANIALGRPGATQQQIEEAARLACVHDDILRLANGYETEVGERGVMLSGGQKQRIAIARALLLDAEILILDDALSAVDGRTEHQILHNLKTWGKERTLIVSAHRLSALTAASEILVLQRGQVAQRGRHDRLVEQPGWYRDMYRYQQLEAALDEAPVDEEATDA</sequence>
<dbReference type="PROSITE" id="PS00211">
    <property type="entry name" value="ABC_TRANSPORTER_1"/>
    <property type="match status" value="1"/>
</dbReference>
<evidence type="ECO:0000313" key="17">
    <source>
        <dbReference type="Proteomes" id="UP000302163"/>
    </source>
</evidence>